<evidence type="ECO:0000313" key="1">
    <source>
        <dbReference type="EMBL" id="GGD75959.1"/>
    </source>
</evidence>
<gene>
    <name evidence="1" type="ORF">GCM10007269_18820</name>
</gene>
<reference evidence="2" key="1">
    <citation type="journal article" date="2019" name="Int. J. Syst. Evol. Microbiol.">
        <title>The Global Catalogue of Microorganisms (GCM) 10K type strain sequencing project: providing services to taxonomists for standard genome sequencing and annotation.</title>
        <authorList>
            <consortium name="The Broad Institute Genomics Platform"/>
            <consortium name="The Broad Institute Genome Sequencing Center for Infectious Disease"/>
            <person name="Wu L."/>
            <person name="Ma J."/>
        </authorList>
    </citation>
    <scope>NUCLEOTIDE SEQUENCE [LARGE SCALE GENOMIC DNA]</scope>
    <source>
        <strain evidence="2">CCM 7640</strain>
    </source>
</reference>
<organism evidence="1 2">
    <name type="scientific">Microbacterium murale</name>
    <dbReference type="NCBI Taxonomy" id="1081040"/>
    <lineage>
        <taxon>Bacteria</taxon>
        <taxon>Bacillati</taxon>
        <taxon>Actinomycetota</taxon>
        <taxon>Actinomycetes</taxon>
        <taxon>Micrococcales</taxon>
        <taxon>Microbacteriaceae</taxon>
        <taxon>Microbacterium</taxon>
    </lineage>
</organism>
<sequence length="246" mass="26939">MDSVRNLVAHAETRSEFAPGTTERFAGYALMGLPFSSGYVLGLRRFPVTSIGPGYTSVWLRTPAEAWTIYTTVDATVSCPRYFGRALESTSVHRIDVEWVNERTFAVTVGDEVDLHWSVTLATTPMTRMMSRVASSLPARFWQSERFLSALGTVAGPSLRAGRIGMTGKTPNDQLFKASPQRMWIVESSQASIRGEDLGVIEPLPRQTRLGDFWMPQRGVFMIGGAEFDPADAGVDPPTVRAASSG</sequence>
<evidence type="ECO:0008006" key="3">
    <source>
        <dbReference type="Google" id="ProtNLM"/>
    </source>
</evidence>
<protein>
    <recommendedName>
        <fullName evidence="3">DUF2071 domain-containing protein</fullName>
    </recommendedName>
</protein>
<dbReference type="Proteomes" id="UP000629365">
    <property type="component" value="Unassembled WGS sequence"/>
</dbReference>
<comment type="caution">
    <text evidence="1">The sequence shown here is derived from an EMBL/GenBank/DDBJ whole genome shotgun (WGS) entry which is preliminary data.</text>
</comment>
<proteinExistence type="predicted"/>
<accession>A0ABQ1RMZ9</accession>
<evidence type="ECO:0000313" key="2">
    <source>
        <dbReference type="Proteomes" id="UP000629365"/>
    </source>
</evidence>
<dbReference type="RefSeq" id="WP_188436298.1">
    <property type="nucleotide sequence ID" value="NZ_BMCM01000002.1"/>
</dbReference>
<name>A0ABQ1RMZ9_9MICO</name>
<dbReference type="EMBL" id="BMCM01000002">
    <property type="protein sequence ID" value="GGD75959.1"/>
    <property type="molecule type" value="Genomic_DNA"/>
</dbReference>
<keyword evidence="2" id="KW-1185">Reference proteome</keyword>